<dbReference type="HOGENOM" id="CLU_1354722_0_0_1"/>
<dbReference type="EMBL" id="KE145371">
    <property type="protein sequence ID" value="EPE25551.1"/>
    <property type="molecule type" value="Genomic_DNA"/>
</dbReference>
<dbReference type="eggNOG" id="ENOG502TH65">
    <property type="taxonomic scope" value="Eukaryota"/>
</dbReference>
<dbReference type="AlphaFoldDB" id="S3D0G9"/>
<evidence type="ECO:0000313" key="2">
    <source>
        <dbReference type="EMBL" id="EPE25551.1"/>
    </source>
</evidence>
<keyword evidence="1" id="KW-1133">Transmembrane helix</keyword>
<evidence type="ECO:0000256" key="1">
    <source>
        <dbReference type="SAM" id="Phobius"/>
    </source>
</evidence>
<sequence length="202" mass="21484">MDPVASGTKQSKLSVFGPTSCDVCACDDLMCGPHSVSPPLINLEAEASELKALTSFLYSPVIISSPTIDPSFLSINATMVILPTLPFWIHFIIETPASLNFFFNPSEQLSAPAPQAHPVIAQYAVLLFTSNLIALIFAIRPVDNTSKLVAAALAVYHLAPLVRAVSRVTSKKKSYGKGLGGPWVHLGVHSTCILALLALSLT</sequence>
<reference evidence="2 3" key="1">
    <citation type="journal article" date="2013" name="BMC Genomics">
        <title>Genomics-driven discovery of the pneumocandin biosynthetic gene cluster in the fungus Glarea lozoyensis.</title>
        <authorList>
            <person name="Chen L."/>
            <person name="Yue Q."/>
            <person name="Zhang X."/>
            <person name="Xiang M."/>
            <person name="Wang C."/>
            <person name="Li S."/>
            <person name="Che Y."/>
            <person name="Ortiz-Lopez F.J."/>
            <person name="Bills G.F."/>
            <person name="Liu X."/>
            <person name="An Z."/>
        </authorList>
    </citation>
    <scope>NUCLEOTIDE SEQUENCE [LARGE SCALE GENOMIC DNA]</scope>
    <source>
        <strain evidence="3">ATCC 20868 / MF5171</strain>
    </source>
</reference>
<dbReference type="Proteomes" id="UP000016922">
    <property type="component" value="Unassembled WGS sequence"/>
</dbReference>
<name>S3D0G9_GLAL2</name>
<feature type="transmembrane region" description="Helical" evidence="1">
    <location>
        <begin position="72"/>
        <end position="93"/>
    </location>
</feature>
<gene>
    <name evidence="2" type="ORF">GLAREA_01463</name>
</gene>
<feature type="transmembrane region" description="Helical" evidence="1">
    <location>
        <begin position="183"/>
        <end position="201"/>
    </location>
</feature>
<feature type="transmembrane region" description="Helical" evidence="1">
    <location>
        <begin position="146"/>
        <end position="163"/>
    </location>
</feature>
<keyword evidence="1" id="KW-0812">Transmembrane</keyword>
<keyword evidence="3" id="KW-1185">Reference proteome</keyword>
<evidence type="ECO:0000313" key="3">
    <source>
        <dbReference type="Proteomes" id="UP000016922"/>
    </source>
</evidence>
<dbReference type="OrthoDB" id="2590756at2759"/>
<dbReference type="KEGG" id="glz:GLAREA_01463"/>
<proteinExistence type="predicted"/>
<protein>
    <submittedName>
        <fullName evidence="2">Uncharacterized protein</fullName>
    </submittedName>
</protein>
<accession>S3D0G9</accession>
<dbReference type="GeneID" id="19460521"/>
<feature type="transmembrane region" description="Helical" evidence="1">
    <location>
        <begin position="120"/>
        <end position="139"/>
    </location>
</feature>
<keyword evidence="1" id="KW-0472">Membrane</keyword>
<dbReference type="RefSeq" id="XP_008086870.1">
    <property type="nucleotide sequence ID" value="XM_008088679.1"/>
</dbReference>
<organism evidence="2 3">
    <name type="scientific">Glarea lozoyensis (strain ATCC 20868 / MF5171)</name>
    <dbReference type="NCBI Taxonomy" id="1116229"/>
    <lineage>
        <taxon>Eukaryota</taxon>
        <taxon>Fungi</taxon>
        <taxon>Dikarya</taxon>
        <taxon>Ascomycota</taxon>
        <taxon>Pezizomycotina</taxon>
        <taxon>Leotiomycetes</taxon>
        <taxon>Helotiales</taxon>
        <taxon>Helotiaceae</taxon>
        <taxon>Glarea</taxon>
    </lineage>
</organism>